<evidence type="ECO:0000256" key="10">
    <source>
        <dbReference type="ARBA" id="ARBA00022989"/>
    </source>
</evidence>
<keyword evidence="12 17" id="KW-0496">Mitochondrion</keyword>
<evidence type="ECO:0000256" key="4">
    <source>
        <dbReference type="ARBA" id="ARBA00021095"/>
    </source>
</evidence>
<dbReference type="GO" id="GO:0031966">
    <property type="term" value="C:mitochondrial membrane"/>
    <property type="evidence" value="ECO:0007669"/>
    <property type="project" value="UniProtKB-SubCell"/>
</dbReference>
<evidence type="ECO:0000256" key="9">
    <source>
        <dbReference type="ARBA" id="ARBA00022982"/>
    </source>
</evidence>
<evidence type="ECO:0000256" key="5">
    <source>
        <dbReference type="ARBA" id="ARBA00022448"/>
    </source>
</evidence>
<evidence type="ECO:0000256" key="3">
    <source>
        <dbReference type="ARBA" id="ARBA00012944"/>
    </source>
</evidence>
<keyword evidence="10 16" id="KW-1133">Transmembrane helix</keyword>
<dbReference type="GO" id="GO:0008137">
    <property type="term" value="F:NADH dehydrogenase (ubiquinone) activity"/>
    <property type="evidence" value="ECO:0007669"/>
    <property type="project" value="UniProtKB-EC"/>
</dbReference>
<name>B7SSL3_9INSE</name>
<gene>
    <name evidence="17" type="primary">nad6</name>
</gene>
<evidence type="ECO:0000256" key="12">
    <source>
        <dbReference type="ARBA" id="ARBA00023128"/>
    </source>
</evidence>
<keyword evidence="9" id="KW-0249">Electron transport</keyword>
<dbReference type="PANTHER" id="PTHR11435:SF1">
    <property type="entry name" value="NADH-UBIQUINONE OXIDOREDUCTASE CHAIN 6"/>
    <property type="match status" value="1"/>
</dbReference>
<keyword evidence="11" id="KW-0520">NAD</keyword>
<dbReference type="AlphaFoldDB" id="B7SSL3"/>
<dbReference type="EMBL" id="EU621793">
    <property type="protein sequence ID" value="ACC60225.1"/>
    <property type="molecule type" value="Genomic_DNA"/>
</dbReference>
<sequence length="172" mass="19619">MVSNLLISGLIFLMNINLMLANNPIVMGLLLMIQTILIAIYTGSLYSSFWFSYVLSLIFLGGLLVLFIYIASLASNEKFLISLYSTMYMFFLITLFLMMFLIIDNLIIPTKVINNEMILSLEMNTSIFTSISKYYINNITPTTMILIMYLFLTLIVTVKITNISLGPLRKMI</sequence>
<evidence type="ECO:0000256" key="8">
    <source>
        <dbReference type="ARBA" id="ARBA00022967"/>
    </source>
</evidence>
<evidence type="ECO:0000256" key="11">
    <source>
        <dbReference type="ARBA" id="ARBA00023027"/>
    </source>
</evidence>
<comment type="similarity">
    <text evidence="2">Belongs to the complex I subunit 6 family.</text>
</comment>
<evidence type="ECO:0000256" key="14">
    <source>
        <dbReference type="ARBA" id="ARBA00031019"/>
    </source>
</evidence>
<protein>
    <recommendedName>
        <fullName evidence="4">NADH-ubiquinone oxidoreductase chain 6</fullName>
        <ecNumber evidence="3">7.1.1.2</ecNumber>
    </recommendedName>
    <alternativeName>
        <fullName evidence="14">NADH dehydrogenase subunit 6</fullName>
    </alternativeName>
</protein>
<accession>B7SSL3</accession>
<keyword evidence="8" id="KW-1278">Translocase</keyword>
<comment type="catalytic activity">
    <reaction evidence="15">
        <text>a ubiquinone + NADH + 5 H(+)(in) = a ubiquinol + NAD(+) + 4 H(+)(out)</text>
        <dbReference type="Rhea" id="RHEA:29091"/>
        <dbReference type="Rhea" id="RHEA-COMP:9565"/>
        <dbReference type="Rhea" id="RHEA-COMP:9566"/>
        <dbReference type="ChEBI" id="CHEBI:15378"/>
        <dbReference type="ChEBI" id="CHEBI:16389"/>
        <dbReference type="ChEBI" id="CHEBI:17976"/>
        <dbReference type="ChEBI" id="CHEBI:57540"/>
        <dbReference type="ChEBI" id="CHEBI:57945"/>
        <dbReference type="EC" id="7.1.1.2"/>
    </reaction>
</comment>
<proteinExistence type="inferred from homology"/>
<organism evidence="17">
    <name type="scientific">Pedetontus silvestrii</name>
    <dbReference type="NCBI Taxonomy" id="518099"/>
    <lineage>
        <taxon>Eukaryota</taxon>
        <taxon>Metazoa</taxon>
        <taxon>Ecdysozoa</taxon>
        <taxon>Arthropoda</taxon>
        <taxon>Hexapoda</taxon>
        <taxon>Insecta</taxon>
        <taxon>Monocondylia</taxon>
        <taxon>Archaeognatha</taxon>
        <taxon>Machilidae</taxon>
        <taxon>Pedetontus</taxon>
    </lineage>
</organism>
<keyword evidence="7 16" id="KW-0812">Transmembrane</keyword>
<dbReference type="InterPro" id="IPR050269">
    <property type="entry name" value="ComplexI_Subunit6"/>
</dbReference>
<feature type="transmembrane region" description="Helical" evidence="16">
    <location>
        <begin position="83"/>
        <end position="103"/>
    </location>
</feature>
<evidence type="ECO:0000256" key="16">
    <source>
        <dbReference type="SAM" id="Phobius"/>
    </source>
</evidence>
<evidence type="ECO:0000313" key="17">
    <source>
        <dbReference type="EMBL" id="ACC60225.1"/>
    </source>
</evidence>
<comment type="subcellular location">
    <subcellularLocation>
        <location evidence="1">Mitochondrion membrane</location>
        <topology evidence="1">Multi-pass membrane protein</topology>
    </subcellularLocation>
</comment>
<geneLocation type="mitochondrion" evidence="17"/>
<evidence type="ECO:0000256" key="1">
    <source>
        <dbReference type="ARBA" id="ARBA00004225"/>
    </source>
</evidence>
<feature type="transmembrane region" description="Helical" evidence="16">
    <location>
        <begin position="144"/>
        <end position="165"/>
    </location>
</feature>
<evidence type="ECO:0000256" key="15">
    <source>
        <dbReference type="ARBA" id="ARBA00049551"/>
    </source>
</evidence>
<evidence type="ECO:0000256" key="6">
    <source>
        <dbReference type="ARBA" id="ARBA00022660"/>
    </source>
</evidence>
<keyword evidence="6" id="KW-0679">Respiratory chain</keyword>
<dbReference type="EC" id="7.1.1.2" evidence="3"/>
<keyword evidence="5" id="KW-0813">Transport</keyword>
<keyword evidence="13 16" id="KW-0472">Membrane</keyword>
<feature type="transmembrane region" description="Helical" evidence="16">
    <location>
        <begin position="49"/>
        <end position="71"/>
    </location>
</feature>
<evidence type="ECO:0000256" key="2">
    <source>
        <dbReference type="ARBA" id="ARBA00005698"/>
    </source>
</evidence>
<evidence type="ECO:0000256" key="13">
    <source>
        <dbReference type="ARBA" id="ARBA00023136"/>
    </source>
</evidence>
<reference evidence="17" key="1">
    <citation type="journal article" date="2008" name="Ann. Entomol. Soc. Am.">
        <title>The Complete Mitochondrial Genome of the Bristletail Pedetontus silvestrii (Archaeognatha: Machilidae) and an Examination of Mitochondrial Gene Variability within Four Bristletails.</title>
        <authorList>
            <person name="Zhang J.Y."/>
            <person name="Song D.X."/>
            <person name="Zhou K.Y."/>
        </authorList>
    </citation>
    <scope>NUCLEOTIDE SEQUENCE</scope>
</reference>
<evidence type="ECO:0000256" key="7">
    <source>
        <dbReference type="ARBA" id="ARBA00022692"/>
    </source>
</evidence>
<feature type="transmembrane region" description="Helical" evidence="16">
    <location>
        <begin position="20"/>
        <end position="43"/>
    </location>
</feature>
<dbReference type="PANTHER" id="PTHR11435">
    <property type="entry name" value="NADH UBIQUINONE OXIDOREDUCTASE SUBUNIT ND6"/>
    <property type="match status" value="1"/>
</dbReference>